<dbReference type="AlphaFoldDB" id="S9TL59"/>
<reference evidence="3 4" key="1">
    <citation type="journal article" date="2013" name="PLoS ONE">
        <title>Predicting the Proteins of Angomonas deanei, Strigomonas culicis and Their Respective Endosymbionts Reveals New Aspects of the Trypanosomatidae Family.</title>
        <authorList>
            <person name="Motta M.C."/>
            <person name="Martins A.C."/>
            <person name="de Souza S.S."/>
            <person name="Catta-Preta C.M."/>
            <person name="Silva R."/>
            <person name="Klein C.C."/>
            <person name="de Almeida L.G."/>
            <person name="de Lima Cunha O."/>
            <person name="Ciapina L.P."/>
            <person name="Brocchi M."/>
            <person name="Colabardini A.C."/>
            <person name="de Araujo Lima B."/>
            <person name="Machado C.R."/>
            <person name="de Almeida Soares C.M."/>
            <person name="Probst C.M."/>
            <person name="de Menezes C.B."/>
            <person name="Thompson C.E."/>
            <person name="Bartholomeu D.C."/>
            <person name="Gradia D.F."/>
            <person name="Pavoni D.P."/>
            <person name="Grisard E.C."/>
            <person name="Fantinatti-Garboggini F."/>
            <person name="Marchini F.K."/>
            <person name="Rodrigues-Luiz G.F."/>
            <person name="Wagner G."/>
            <person name="Goldman G.H."/>
            <person name="Fietto J.L."/>
            <person name="Elias M.C."/>
            <person name="Goldman M.H."/>
            <person name="Sagot M.F."/>
            <person name="Pereira M."/>
            <person name="Stoco P.H."/>
            <person name="de Mendonca-Neto R.P."/>
            <person name="Teixeira S.M."/>
            <person name="Maciel T.E."/>
            <person name="de Oliveira Mendes T.A."/>
            <person name="Urmenyi T.P."/>
            <person name="de Souza W."/>
            <person name="Schenkman S."/>
            <person name="de Vasconcelos A.T."/>
        </authorList>
    </citation>
    <scope>NUCLEOTIDE SEQUENCE [LARGE SCALE GENOMIC DNA]</scope>
</reference>
<feature type="region of interest" description="Disordered" evidence="1">
    <location>
        <begin position="1"/>
        <end position="37"/>
    </location>
</feature>
<evidence type="ECO:0000256" key="1">
    <source>
        <dbReference type="SAM" id="MobiDB-lite"/>
    </source>
</evidence>
<comment type="caution">
    <text evidence="3">The sequence shown here is derived from an EMBL/GenBank/DDBJ whole genome shotgun (WGS) entry which is preliminary data.</text>
</comment>
<dbReference type="InterPro" id="IPR003130">
    <property type="entry name" value="GED"/>
</dbReference>
<gene>
    <name evidence="3" type="ORF">STCU_10840</name>
</gene>
<name>S9TL59_9TRYP</name>
<evidence type="ECO:0000259" key="2">
    <source>
        <dbReference type="PROSITE" id="PS51388"/>
    </source>
</evidence>
<feature type="compositionally biased region" description="Polar residues" evidence="1">
    <location>
        <begin position="1"/>
        <end position="12"/>
    </location>
</feature>
<sequence length="127" mass="14667">MSASPASYSIYPNPQDPTAPVFPPNSPPNRPRSMDERNLDIVKDSILKYFEISKLTIGDQVHKLINFYLVSQLCRNLRNVLGDFLTPEVVNLVNETEERQRTRRETNTKLDRLLMCRKALDEFATEL</sequence>
<dbReference type="Proteomes" id="UP000015354">
    <property type="component" value="Unassembled WGS sequence"/>
</dbReference>
<keyword evidence="4" id="KW-1185">Reference proteome</keyword>
<feature type="compositionally biased region" description="Pro residues" evidence="1">
    <location>
        <begin position="14"/>
        <end position="30"/>
    </location>
</feature>
<evidence type="ECO:0000313" key="3">
    <source>
        <dbReference type="EMBL" id="EPY17063.1"/>
    </source>
</evidence>
<dbReference type="Gene3D" id="1.20.120.1240">
    <property type="entry name" value="Dynamin, middle domain"/>
    <property type="match status" value="1"/>
</dbReference>
<organism evidence="3 4">
    <name type="scientific">Strigomonas culicis</name>
    <dbReference type="NCBI Taxonomy" id="28005"/>
    <lineage>
        <taxon>Eukaryota</taxon>
        <taxon>Discoba</taxon>
        <taxon>Euglenozoa</taxon>
        <taxon>Kinetoplastea</taxon>
        <taxon>Metakinetoplastina</taxon>
        <taxon>Trypanosomatida</taxon>
        <taxon>Trypanosomatidae</taxon>
        <taxon>Strigomonadinae</taxon>
        <taxon>Strigomonas</taxon>
    </lineage>
</organism>
<dbReference type="EMBL" id="ATMH01010703">
    <property type="protein sequence ID" value="EPY17063.1"/>
    <property type="molecule type" value="Genomic_DNA"/>
</dbReference>
<dbReference type="GO" id="GO:0005525">
    <property type="term" value="F:GTP binding"/>
    <property type="evidence" value="ECO:0007669"/>
    <property type="project" value="InterPro"/>
</dbReference>
<dbReference type="OrthoDB" id="281489at2759"/>
<proteinExistence type="predicted"/>
<accession>S9TL59</accession>
<protein>
    <recommendedName>
        <fullName evidence="2">GED domain-containing protein</fullName>
    </recommendedName>
</protein>
<dbReference type="PROSITE" id="PS51388">
    <property type="entry name" value="GED"/>
    <property type="match status" value="1"/>
</dbReference>
<dbReference type="InterPro" id="IPR020850">
    <property type="entry name" value="GED_dom"/>
</dbReference>
<dbReference type="GO" id="GO:0003924">
    <property type="term" value="F:GTPase activity"/>
    <property type="evidence" value="ECO:0007669"/>
    <property type="project" value="InterPro"/>
</dbReference>
<dbReference type="Pfam" id="PF02212">
    <property type="entry name" value="GED"/>
    <property type="match status" value="1"/>
</dbReference>
<feature type="domain" description="GED" evidence="2">
    <location>
        <begin position="39"/>
        <end position="127"/>
    </location>
</feature>
<evidence type="ECO:0000313" key="4">
    <source>
        <dbReference type="Proteomes" id="UP000015354"/>
    </source>
</evidence>